<dbReference type="Proteomes" id="UP001641549">
    <property type="component" value="Chromosome UFOv-RH-23may17-C8087"/>
</dbReference>
<name>A0A6J5RVA4_9CAUD</name>
<evidence type="ECO:0000313" key="2">
    <source>
        <dbReference type="Proteomes" id="UP001641549"/>
    </source>
</evidence>
<protein>
    <recommendedName>
        <fullName evidence="3">Major tail protein</fullName>
    </recommendedName>
</protein>
<sequence>MSNGTNTGMWVRGTLYFNPDDANGNPTGLTKIVGIASLEIKTSTDIKEQISKDKDSFGEVTASVAIPKPVELGLTIQNFSKESLVLGLLGTSALVSSGGGTVTDEPVTAKLGIFVALTKGNLTAGSVVVTKSVKGTGTGYTSTNAGFAIGTTSIPVITGSGTILAGDKVTFAGDTNEYEIATGVAAPGTIALASPGLIAAIPAAATALTIVDQDYVEGTDYEINYAIGWLSAITGGAITANQSLKVDFAHGAIAGYKVSGSKVASFKGQLYLDGANLSDGTALKINVPRALLTSDSAIDFMGDKAVEFKMKGRAELKSGETAAYYVESLSLS</sequence>
<reference evidence="1" key="1">
    <citation type="submission" date="2020-05" db="EMBL/GenBank/DDBJ databases">
        <authorList>
            <person name="Chiriac C."/>
            <person name="Salcher M."/>
            <person name="Ghai R."/>
            <person name="Kavagutti S V."/>
        </authorList>
    </citation>
    <scope>NUCLEOTIDE SEQUENCE [LARGE SCALE GENOMIC DNA]</scope>
</reference>
<evidence type="ECO:0008006" key="3">
    <source>
        <dbReference type="Google" id="ProtNLM"/>
    </source>
</evidence>
<gene>
    <name evidence="1" type="ORF">UFOVP1367_13</name>
</gene>
<dbReference type="EMBL" id="LR797314">
    <property type="protein sequence ID" value="CAB4202403.1"/>
    <property type="molecule type" value="Genomic_DNA"/>
</dbReference>
<organism evidence="1 2">
    <name type="scientific">uncultured Caudovirales phage</name>
    <dbReference type="NCBI Taxonomy" id="2100421"/>
    <lineage>
        <taxon>Viruses</taxon>
        <taxon>Duplodnaviria</taxon>
        <taxon>Heunggongvirae</taxon>
        <taxon>Uroviricota</taxon>
        <taxon>Caudoviricetes</taxon>
        <taxon>Peduoviridae</taxon>
        <taxon>Maltschvirus</taxon>
        <taxon>Maltschvirus maltsch</taxon>
    </lineage>
</organism>
<proteinExistence type="predicted"/>
<keyword evidence="2" id="KW-1185">Reference proteome</keyword>
<evidence type="ECO:0000313" key="1">
    <source>
        <dbReference type="EMBL" id="CAB4202403.1"/>
    </source>
</evidence>
<accession>A0A6J5RVA4</accession>